<dbReference type="InterPro" id="IPR001611">
    <property type="entry name" value="Leu-rich_rpt"/>
</dbReference>
<dbReference type="SMART" id="SM00367">
    <property type="entry name" value="LRR_CC"/>
    <property type="match status" value="2"/>
</dbReference>
<reference evidence="4 5" key="1">
    <citation type="journal article" date="2019" name="PLoS Biol.">
        <title>Sex chromosomes control vertical transmission of feminizing Wolbachia symbionts in an isopod.</title>
        <authorList>
            <person name="Becking T."/>
            <person name="Chebbi M.A."/>
            <person name="Giraud I."/>
            <person name="Moumen B."/>
            <person name="Laverre T."/>
            <person name="Caubet Y."/>
            <person name="Peccoud J."/>
            <person name="Gilbert C."/>
            <person name="Cordaux R."/>
        </authorList>
    </citation>
    <scope>NUCLEOTIDE SEQUENCE [LARGE SCALE GENOMIC DNA]</scope>
    <source>
        <strain evidence="4">ANa2</strain>
        <tissue evidence="4">Whole body excluding digestive tract and cuticle</tissue>
    </source>
</reference>
<keyword evidence="1" id="KW-0833">Ubl conjugation pathway</keyword>
<evidence type="ECO:0000256" key="1">
    <source>
        <dbReference type="ARBA" id="ARBA00022786"/>
    </source>
</evidence>
<dbReference type="AlphaFoldDB" id="A0A5N5T5K3"/>
<keyword evidence="2" id="KW-0472">Membrane</keyword>
<proteinExistence type="predicted"/>
<dbReference type="Proteomes" id="UP000326759">
    <property type="component" value="Unassembled WGS sequence"/>
</dbReference>
<dbReference type="GO" id="GO:0019005">
    <property type="term" value="C:SCF ubiquitin ligase complex"/>
    <property type="evidence" value="ECO:0007669"/>
    <property type="project" value="TreeGrafter"/>
</dbReference>
<dbReference type="SUPFAM" id="SSF81383">
    <property type="entry name" value="F-box domain"/>
    <property type="match status" value="1"/>
</dbReference>
<dbReference type="GO" id="GO:0031146">
    <property type="term" value="P:SCF-dependent proteasomal ubiquitin-dependent protein catabolic process"/>
    <property type="evidence" value="ECO:0007669"/>
    <property type="project" value="TreeGrafter"/>
</dbReference>
<dbReference type="PANTHER" id="PTHR13318">
    <property type="entry name" value="PARTNER OF PAIRED, ISOFORM B-RELATED"/>
    <property type="match status" value="1"/>
</dbReference>
<keyword evidence="2" id="KW-0812">Transmembrane</keyword>
<dbReference type="EMBL" id="SEYY01009127">
    <property type="protein sequence ID" value="KAB7501894.1"/>
    <property type="molecule type" value="Genomic_DNA"/>
</dbReference>
<comment type="caution">
    <text evidence="4">The sequence shown here is derived from an EMBL/GenBank/DDBJ whole genome shotgun (WGS) entry which is preliminary data.</text>
</comment>
<dbReference type="InterPro" id="IPR036047">
    <property type="entry name" value="F-box-like_dom_sf"/>
</dbReference>
<dbReference type="Gene3D" id="1.20.120.520">
    <property type="entry name" value="nmb1532 protein domain like"/>
    <property type="match status" value="1"/>
</dbReference>
<accession>A0A5N5T5K3</accession>
<dbReference type="OrthoDB" id="10257471at2759"/>
<organism evidence="4 5">
    <name type="scientific">Armadillidium nasatum</name>
    <dbReference type="NCBI Taxonomy" id="96803"/>
    <lineage>
        <taxon>Eukaryota</taxon>
        <taxon>Metazoa</taxon>
        <taxon>Ecdysozoa</taxon>
        <taxon>Arthropoda</taxon>
        <taxon>Crustacea</taxon>
        <taxon>Multicrustacea</taxon>
        <taxon>Malacostraca</taxon>
        <taxon>Eumalacostraca</taxon>
        <taxon>Peracarida</taxon>
        <taxon>Isopoda</taxon>
        <taxon>Oniscidea</taxon>
        <taxon>Crinocheta</taxon>
        <taxon>Armadillidiidae</taxon>
        <taxon>Armadillidium</taxon>
    </lineage>
</organism>
<protein>
    <submittedName>
        <fullName evidence="4">F-box/LRR-repeat protein 5</fullName>
    </submittedName>
</protein>
<evidence type="ECO:0000313" key="5">
    <source>
        <dbReference type="Proteomes" id="UP000326759"/>
    </source>
</evidence>
<evidence type="ECO:0000313" key="4">
    <source>
        <dbReference type="EMBL" id="KAB7501894.1"/>
    </source>
</evidence>
<feature type="domain" description="F-box" evidence="3">
    <location>
        <begin position="239"/>
        <end position="285"/>
    </location>
</feature>
<gene>
    <name evidence="4" type="primary">fbxl5</name>
    <name evidence="4" type="ORF">Anas_12078</name>
</gene>
<dbReference type="Pfam" id="PF13516">
    <property type="entry name" value="LRR_6"/>
    <property type="match status" value="1"/>
</dbReference>
<dbReference type="Pfam" id="PF12937">
    <property type="entry name" value="F-box-like"/>
    <property type="match status" value="1"/>
</dbReference>
<dbReference type="Gene3D" id="3.80.10.10">
    <property type="entry name" value="Ribonuclease Inhibitor"/>
    <property type="match status" value="2"/>
</dbReference>
<dbReference type="PROSITE" id="PS50181">
    <property type="entry name" value="FBOX"/>
    <property type="match status" value="1"/>
</dbReference>
<dbReference type="InterPro" id="IPR001810">
    <property type="entry name" value="F-box_dom"/>
</dbReference>
<evidence type="ECO:0000256" key="2">
    <source>
        <dbReference type="SAM" id="Phobius"/>
    </source>
</evidence>
<keyword evidence="2" id="KW-1133">Transmembrane helix</keyword>
<sequence>MKGCRKYIADKYSIRFSYLILLYYDSGLCIYDLLRKIVNVVKMATIPAEIDLFTTPHCRMKELVNTYTQKLKNRLKQRHIYNSAVCDCHKDNRLSKVMNLVRNSKHLQRCSIGERVNFGEELQKCFFDFVKEFLPHMEEEENIFQPLMVEHFGYDELCALKEVVIEQHELIRDPFYHEKSELDLPEIDSNIKDFRDIDSDSNGKKIKSSIMRSSLRPAKKKDVVKLSSEIGYTVDAISSDSSFNFPVEILVKIFSYLSPPDRGRCAQVSSFWNEIIFTPLLWKEIYPIQWARGIWRWEDAKLNFLLEDEASKNSSQRDFSKYDEDADIDETENFISTVHQEEFSVFSSIISYLLPKIGKGVEKMVLDAGKNITSDQIRRALILCPNVTYFSASYTSFDYRTIEGLCNMRCFTKIRYLDLQGCENVDDLCLSLLAECLGTNEKPNSSYPSVCCRDNEDDNFSYQEPACSACPLYNWQVNQVPYRGSYDFSVASNRCIKYGGELKCLYNEFSSDPYEFEIEELANIETKVEAEPSLEYLNMSGCWEITDRGLYDLLHEGALQNITYLNVSGCFEILGHNFTDLVKQCPYLQAKNIFYCNNIVDGPYPSEAGGCDTINHVVKKCCQAFKN</sequence>
<dbReference type="PANTHER" id="PTHR13318:SF19">
    <property type="entry name" value="F-BOX_LRR-REPEAT PROTEIN 5"/>
    <property type="match status" value="1"/>
</dbReference>
<dbReference type="InterPro" id="IPR006553">
    <property type="entry name" value="Leu-rich_rpt_Cys-con_subtyp"/>
</dbReference>
<feature type="transmembrane region" description="Helical" evidence="2">
    <location>
        <begin position="12"/>
        <end position="34"/>
    </location>
</feature>
<keyword evidence="5" id="KW-1185">Reference proteome</keyword>
<dbReference type="SMART" id="SM00256">
    <property type="entry name" value="FBOX"/>
    <property type="match status" value="1"/>
</dbReference>
<name>A0A5N5T5K3_9CRUS</name>
<dbReference type="InterPro" id="IPR032675">
    <property type="entry name" value="LRR_dom_sf"/>
</dbReference>
<evidence type="ECO:0000259" key="3">
    <source>
        <dbReference type="PROSITE" id="PS50181"/>
    </source>
</evidence>
<dbReference type="SUPFAM" id="SSF52047">
    <property type="entry name" value="RNI-like"/>
    <property type="match status" value="1"/>
</dbReference>